<evidence type="ECO:0000256" key="1">
    <source>
        <dbReference type="SAM" id="Coils"/>
    </source>
</evidence>
<proteinExistence type="predicted"/>
<keyword evidence="1" id="KW-0175">Coiled coil</keyword>
<evidence type="ECO:0000313" key="4">
    <source>
        <dbReference type="Proteomes" id="UP000269542"/>
    </source>
</evidence>
<dbReference type="EMBL" id="LR134476">
    <property type="protein sequence ID" value="VEI13484.1"/>
    <property type="molecule type" value="Genomic_DNA"/>
</dbReference>
<dbReference type="KEGG" id="tbw:NCTC13354_01199"/>
<dbReference type="Proteomes" id="UP000269542">
    <property type="component" value="Chromosome"/>
</dbReference>
<gene>
    <name evidence="3" type="ORF">NCTC13354_01199</name>
</gene>
<feature type="region of interest" description="Disordered" evidence="2">
    <location>
        <begin position="52"/>
        <end position="79"/>
    </location>
</feature>
<evidence type="ECO:0000313" key="3">
    <source>
        <dbReference type="EMBL" id="VEI13484.1"/>
    </source>
</evidence>
<keyword evidence="4" id="KW-1185">Reference proteome</keyword>
<protein>
    <submittedName>
        <fullName evidence="3">Uncharacterized protein</fullName>
    </submittedName>
</protein>
<reference evidence="3 4" key="1">
    <citation type="submission" date="2018-12" db="EMBL/GenBank/DDBJ databases">
        <authorList>
            <consortium name="Pathogen Informatics"/>
        </authorList>
    </citation>
    <scope>NUCLEOTIDE SEQUENCE [LARGE SCALE GENOMIC DNA]</scope>
    <source>
        <strain evidence="3 4">NCTC13354</strain>
    </source>
</reference>
<sequence>MAGEDPKVIRKQLTARGERIAQLEAELERMTDALNRERQAVEIMKQAMALVEKFSDPEAPESDQTDKSSSPKKTKPSND</sequence>
<feature type="coiled-coil region" evidence="1">
    <location>
        <begin position="13"/>
        <end position="47"/>
    </location>
</feature>
<evidence type="ECO:0000256" key="2">
    <source>
        <dbReference type="SAM" id="MobiDB-lite"/>
    </source>
</evidence>
<organism evidence="3 4">
    <name type="scientific">Trueperella bialowiezensis</name>
    <dbReference type="NCBI Taxonomy" id="312285"/>
    <lineage>
        <taxon>Bacteria</taxon>
        <taxon>Bacillati</taxon>
        <taxon>Actinomycetota</taxon>
        <taxon>Actinomycetes</taxon>
        <taxon>Actinomycetales</taxon>
        <taxon>Actinomycetaceae</taxon>
        <taxon>Trueperella</taxon>
    </lineage>
</organism>
<feature type="compositionally biased region" description="Basic residues" evidence="2">
    <location>
        <begin position="70"/>
        <end position="79"/>
    </location>
</feature>
<accession>A0A448PF18</accession>
<dbReference type="AlphaFoldDB" id="A0A448PF18"/>
<name>A0A448PF18_9ACTO</name>